<dbReference type="Pfam" id="PF02810">
    <property type="entry name" value="SEC-C"/>
    <property type="match status" value="1"/>
</dbReference>
<organism evidence="1">
    <name type="scientific">bioreactor metagenome</name>
    <dbReference type="NCBI Taxonomy" id="1076179"/>
    <lineage>
        <taxon>unclassified sequences</taxon>
        <taxon>metagenomes</taxon>
        <taxon>ecological metagenomes</taxon>
    </lineage>
</organism>
<reference evidence="1" key="1">
    <citation type="submission" date="2019-08" db="EMBL/GenBank/DDBJ databases">
        <authorList>
            <person name="Kucharzyk K."/>
            <person name="Murdoch R.W."/>
            <person name="Higgins S."/>
            <person name="Loffler F."/>
        </authorList>
    </citation>
    <scope>NUCLEOTIDE SEQUENCE</scope>
</reference>
<protein>
    <recommendedName>
        <fullName evidence="2">Protein translocase subunit SecA</fullName>
    </recommendedName>
</protein>
<gene>
    <name evidence="1" type="ORF">SDC9_97787</name>
</gene>
<evidence type="ECO:0000313" key="1">
    <source>
        <dbReference type="EMBL" id="MPM51041.1"/>
    </source>
</evidence>
<dbReference type="PANTHER" id="PTHR33747">
    <property type="entry name" value="UPF0225 PROTEIN SCO1677"/>
    <property type="match status" value="1"/>
</dbReference>
<evidence type="ECO:0008006" key="2">
    <source>
        <dbReference type="Google" id="ProtNLM"/>
    </source>
</evidence>
<comment type="caution">
    <text evidence="1">The sequence shown here is derived from an EMBL/GenBank/DDBJ whole genome shotgun (WGS) entry which is preliminary data.</text>
</comment>
<dbReference type="NCBIfam" id="NF004088">
    <property type="entry name" value="PRK05590.1"/>
    <property type="match status" value="1"/>
</dbReference>
<dbReference type="EMBL" id="VSSQ01013235">
    <property type="protein sequence ID" value="MPM51041.1"/>
    <property type="molecule type" value="Genomic_DNA"/>
</dbReference>
<dbReference type="AlphaFoldDB" id="A0A645AFI9"/>
<proteinExistence type="predicted"/>
<dbReference type="SUPFAM" id="SSF103642">
    <property type="entry name" value="Sec-C motif"/>
    <property type="match status" value="1"/>
</dbReference>
<accession>A0A645AFI9</accession>
<dbReference type="InterPro" id="IPR004027">
    <property type="entry name" value="SEC_C_motif"/>
</dbReference>
<dbReference type="Gene3D" id="3.10.450.50">
    <property type="match status" value="1"/>
</dbReference>
<sequence length="168" mass="19155">MKPYEEWKQLVETERGQAAHEAFWNAYFEKETEAYRAILTEKTGIVSGKHGELAARFGMTLAEFCGFIDGINTSLESEIALDPLEAESEVTLKIDFEKLYYNMHKAKASWLYELPEWEAILTEEKRREIAKAYRISGIYVHEGARVGRNDPCPCGSGKKYKNCCGKNA</sequence>
<name>A0A645AFI9_9ZZZZ</name>
<dbReference type="PANTHER" id="PTHR33747:SF1">
    <property type="entry name" value="ADENYLATE CYCLASE-ASSOCIATED CAP C-TERMINAL DOMAIN-CONTAINING PROTEIN"/>
    <property type="match status" value="1"/>
</dbReference>